<feature type="region of interest" description="Disordered" evidence="1">
    <location>
        <begin position="1"/>
        <end position="21"/>
    </location>
</feature>
<gene>
    <name evidence="2" type="ORF">AMTR_s00141p00048840</name>
</gene>
<name>W1PH13_AMBTC</name>
<dbReference type="Gramene" id="ERN06994">
    <property type="protein sequence ID" value="ERN06994"/>
    <property type="gene ID" value="AMTR_s00141p00048840"/>
</dbReference>
<sequence length="110" mass="12148">MQRGNGGVAESGKDGERGQRAMRRFENGGWLQLWCAVMVVKKRRAGGEEQWAEVAVKKKMEDGRERGWCTGAEKEVGHRSWEGGVDGGDGEGIAVCCLVREWPGRGEAWL</sequence>
<dbReference type="HOGENOM" id="CLU_2174411_0_0_1"/>
<dbReference type="AlphaFoldDB" id="W1PH13"/>
<evidence type="ECO:0000313" key="2">
    <source>
        <dbReference type="EMBL" id="ERN06994.1"/>
    </source>
</evidence>
<proteinExistence type="predicted"/>
<dbReference type="Proteomes" id="UP000017836">
    <property type="component" value="Unassembled WGS sequence"/>
</dbReference>
<evidence type="ECO:0000313" key="3">
    <source>
        <dbReference type="Proteomes" id="UP000017836"/>
    </source>
</evidence>
<protein>
    <submittedName>
        <fullName evidence="2">Uncharacterized protein</fullName>
    </submittedName>
</protein>
<keyword evidence="3" id="KW-1185">Reference proteome</keyword>
<reference evidence="3" key="1">
    <citation type="journal article" date="2013" name="Science">
        <title>The Amborella genome and the evolution of flowering plants.</title>
        <authorList>
            <consortium name="Amborella Genome Project"/>
        </authorList>
    </citation>
    <scope>NUCLEOTIDE SEQUENCE [LARGE SCALE GENOMIC DNA]</scope>
</reference>
<evidence type="ECO:0000256" key="1">
    <source>
        <dbReference type="SAM" id="MobiDB-lite"/>
    </source>
</evidence>
<feature type="compositionally biased region" description="Basic and acidic residues" evidence="1">
    <location>
        <begin position="11"/>
        <end position="21"/>
    </location>
</feature>
<accession>W1PH13</accession>
<organism evidence="2 3">
    <name type="scientific">Amborella trichopoda</name>
    <dbReference type="NCBI Taxonomy" id="13333"/>
    <lineage>
        <taxon>Eukaryota</taxon>
        <taxon>Viridiplantae</taxon>
        <taxon>Streptophyta</taxon>
        <taxon>Embryophyta</taxon>
        <taxon>Tracheophyta</taxon>
        <taxon>Spermatophyta</taxon>
        <taxon>Magnoliopsida</taxon>
        <taxon>Amborellales</taxon>
        <taxon>Amborellaceae</taxon>
        <taxon>Amborella</taxon>
    </lineage>
</organism>
<dbReference type="EMBL" id="KI393843">
    <property type="protein sequence ID" value="ERN06994.1"/>
    <property type="molecule type" value="Genomic_DNA"/>
</dbReference>